<reference evidence="2 3" key="1">
    <citation type="submission" date="2017-07" db="EMBL/GenBank/DDBJ databases">
        <title>Paenibacillus herberti R33 genome sequencing and assembly.</title>
        <authorList>
            <person name="Su W."/>
        </authorList>
    </citation>
    <scope>NUCLEOTIDE SEQUENCE [LARGE SCALE GENOMIC DNA]</scope>
    <source>
        <strain evidence="2 3">R33</strain>
    </source>
</reference>
<organism evidence="2 3">
    <name type="scientific">Paenibacillus herberti</name>
    <dbReference type="NCBI Taxonomy" id="1619309"/>
    <lineage>
        <taxon>Bacteria</taxon>
        <taxon>Bacillati</taxon>
        <taxon>Bacillota</taxon>
        <taxon>Bacilli</taxon>
        <taxon>Bacillales</taxon>
        <taxon>Paenibacillaceae</taxon>
        <taxon>Paenibacillus</taxon>
    </lineage>
</organism>
<feature type="transmembrane region" description="Helical" evidence="1">
    <location>
        <begin position="61"/>
        <end position="86"/>
    </location>
</feature>
<dbReference type="Proteomes" id="UP000215145">
    <property type="component" value="Unassembled WGS sequence"/>
</dbReference>
<name>A0A229NU46_9BACL</name>
<keyword evidence="1" id="KW-1133">Transmembrane helix</keyword>
<protein>
    <submittedName>
        <fullName evidence="2">Uncharacterized protein</fullName>
    </submittedName>
</protein>
<keyword evidence="1" id="KW-0812">Transmembrane</keyword>
<comment type="caution">
    <text evidence="2">The sequence shown here is derived from an EMBL/GenBank/DDBJ whole genome shotgun (WGS) entry which is preliminary data.</text>
</comment>
<dbReference type="RefSeq" id="WP_089526088.1">
    <property type="nucleotide sequence ID" value="NZ_NMUQ01000003.1"/>
</dbReference>
<dbReference type="EMBL" id="NMUQ01000003">
    <property type="protein sequence ID" value="OXM13382.1"/>
    <property type="molecule type" value="Genomic_DNA"/>
</dbReference>
<proteinExistence type="predicted"/>
<dbReference type="OrthoDB" id="2665112at2"/>
<gene>
    <name evidence="2" type="ORF">CGZ75_20175</name>
</gene>
<evidence type="ECO:0000313" key="2">
    <source>
        <dbReference type="EMBL" id="OXM13382.1"/>
    </source>
</evidence>
<evidence type="ECO:0000313" key="3">
    <source>
        <dbReference type="Proteomes" id="UP000215145"/>
    </source>
</evidence>
<keyword evidence="3" id="KW-1185">Reference proteome</keyword>
<evidence type="ECO:0000256" key="1">
    <source>
        <dbReference type="SAM" id="Phobius"/>
    </source>
</evidence>
<keyword evidence="1" id="KW-0472">Membrane</keyword>
<accession>A0A229NU46</accession>
<sequence length="87" mass="9953">MAYNPYEDKSLHLTVPTDPITELHDREAFNDVIRHGDIVTGFRISRSLQHLPAWLGRPLRFLILAYVIVFLSLVIKDTAALLLPFLP</sequence>
<dbReference type="AlphaFoldDB" id="A0A229NU46"/>